<keyword evidence="4" id="KW-1185">Reference proteome</keyword>
<keyword evidence="2" id="KW-1133">Transmembrane helix</keyword>
<keyword evidence="2" id="KW-0812">Transmembrane</keyword>
<feature type="transmembrane region" description="Helical" evidence="2">
    <location>
        <begin position="82"/>
        <end position="104"/>
    </location>
</feature>
<evidence type="ECO:0000256" key="1">
    <source>
        <dbReference type="SAM" id="MobiDB-lite"/>
    </source>
</evidence>
<feature type="transmembrane region" description="Helical" evidence="2">
    <location>
        <begin position="116"/>
        <end position="135"/>
    </location>
</feature>
<feature type="transmembrane region" description="Helical" evidence="2">
    <location>
        <begin position="55"/>
        <end position="76"/>
    </location>
</feature>
<feature type="region of interest" description="Disordered" evidence="1">
    <location>
        <begin position="1"/>
        <end position="21"/>
    </location>
</feature>
<sequence>MTDPKAPQDPQHDAHIPADLTPEHEADIREERARMFTLGFWKSLLMGREGLGDTFWAGNYLAALFFVPVYVLLLAIPPLYGLIPVVFILFGIYLLAVARAVWLAKPKGDSGKGMKLLGVIWTLMNAAMSLAYTPFTGGS</sequence>
<dbReference type="AlphaFoldDB" id="A0A1I3J3U7"/>
<reference evidence="4" key="1">
    <citation type="submission" date="2016-10" db="EMBL/GenBank/DDBJ databases">
        <authorList>
            <person name="Varghese N."/>
            <person name="Submissions S."/>
        </authorList>
    </citation>
    <scope>NUCLEOTIDE SEQUENCE [LARGE SCALE GENOMIC DNA]</scope>
    <source>
        <strain evidence="4">DSM 26471</strain>
    </source>
</reference>
<dbReference type="OrthoDB" id="7689850at2"/>
<evidence type="ECO:0000313" key="4">
    <source>
        <dbReference type="Proteomes" id="UP000199630"/>
    </source>
</evidence>
<keyword evidence="2" id="KW-0472">Membrane</keyword>
<proteinExistence type="predicted"/>
<dbReference type="STRING" id="588602.SAMN04487991_0229"/>
<accession>A0A1I3J3U7</accession>
<dbReference type="RefSeq" id="WP_090055912.1">
    <property type="nucleotide sequence ID" value="NZ_FORH01000001.1"/>
</dbReference>
<feature type="compositionally biased region" description="Basic and acidic residues" evidence="1">
    <location>
        <begin position="10"/>
        <end position="21"/>
    </location>
</feature>
<name>A0A1I3J3U7_9RHOB</name>
<dbReference type="Proteomes" id="UP000199630">
    <property type="component" value="Unassembled WGS sequence"/>
</dbReference>
<organism evidence="3 4">
    <name type="scientific">Celeribacter neptunius</name>
    <dbReference type="NCBI Taxonomy" id="588602"/>
    <lineage>
        <taxon>Bacteria</taxon>
        <taxon>Pseudomonadati</taxon>
        <taxon>Pseudomonadota</taxon>
        <taxon>Alphaproteobacteria</taxon>
        <taxon>Rhodobacterales</taxon>
        <taxon>Roseobacteraceae</taxon>
        <taxon>Celeribacter</taxon>
    </lineage>
</organism>
<gene>
    <name evidence="3" type="ORF">SAMN04487991_0229</name>
</gene>
<protein>
    <submittedName>
        <fullName evidence="3">Uncharacterized protein</fullName>
    </submittedName>
</protein>
<evidence type="ECO:0000313" key="3">
    <source>
        <dbReference type="EMBL" id="SFI54954.1"/>
    </source>
</evidence>
<evidence type="ECO:0000256" key="2">
    <source>
        <dbReference type="SAM" id="Phobius"/>
    </source>
</evidence>
<dbReference type="EMBL" id="FORH01000001">
    <property type="protein sequence ID" value="SFI54954.1"/>
    <property type="molecule type" value="Genomic_DNA"/>
</dbReference>